<feature type="compositionally biased region" description="Low complexity" evidence="1">
    <location>
        <begin position="260"/>
        <end position="274"/>
    </location>
</feature>
<dbReference type="Proteomes" id="UP001044222">
    <property type="component" value="Chromosome 13"/>
</dbReference>
<evidence type="ECO:0000313" key="5">
    <source>
        <dbReference type="Proteomes" id="UP001044222"/>
    </source>
</evidence>
<feature type="domain" description="Galaxin-like repeats" evidence="3">
    <location>
        <begin position="64"/>
        <end position="185"/>
    </location>
</feature>
<evidence type="ECO:0000256" key="2">
    <source>
        <dbReference type="SAM" id="SignalP"/>
    </source>
</evidence>
<accession>A0A9D3RNQ8</accession>
<feature type="region of interest" description="Disordered" evidence="1">
    <location>
        <begin position="253"/>
        <end position="293"/>
    </location>
</feature>
<feature type="signal peptide" evidence="2">
    <location>
        <begin position="1"/>
        <end position="16"/>
    </location>
</feature>
<dbReference type="AlphaFoldDB" id="A0A9D3RNQ8"/>
<dbReference type="InterPro" id="IPR056601">
    <property type="entry name" value="Galaxin_dom"/>
</dbReference>
<feature type="chain" id="PRO_5038932500" description="Galaxin-like repeats domain-containing protein" evidence="2">
    <location>
        <begin position="17"/>
        <end position="293"/>
    </location>
</feature>
<dbReference type="Pfam" id="PF24748">
    <property type="entry name" value="Galaxin_repeat"/>
    <property type="match status" value="1"/>
</dbReference>
<dbReference type="InterPro" id="IPR055284">
    <property type="entry name" value="Galaxin-like"/>
</dbReference>
<dbReference type="PANTHER" id="PTHR34490">
    <property type="entry name" value="PROTEIN CBG12054-RELATED"/>
    <property type="match status" value="1"/>
</dbReference>
<gene>
    <name evidence="4" type="ORF">ANANG_G00239050</name>
</gene>
<sequence length="293" mass="31156">MSALTLKLFCLQLGSGQNPANTPPCQRNGIFLQRCGLDCTYDPQKERCCINRTSHSGRPYLPGYTCCEGQLTSTPGISEGRCCGSVGYDPRNQICCGGKVTTKYPNENQCCGEKSYSVLDQTKLCCSGVLHDLIGCSLEGAECVGTRIHCPQSETQCGSILHPQRGLHCCGEQTYDPDKDLCCAGHRWPGKRGMGCCGVQPYDPGDPKTKCCSGHLHSLQAGHHGKAQCCGVHLIAKASLQCCASAQKQLPYPRTPGPPAADTSSTTLPSTTAARDTSAESPRRPAQGELGAL</sequence>
<organism evidence="4 5">
    <name type="scientific">Anguilla anguilla</name>
    <name type="common">European freshwater eel</name>
    <name type="synonym">Muraena anguilla</name>
    <dbReference type="NCBI Taxonomy" id="7936"/>
    <lineage>
        <taxon>Eukaryota</taxon>
        <taxon>Metazoa</taxon>
        <taxon>Chordata</taxon>
        <taxon>Craniata</taxon>
        <taxon>Vertebrata</taxon>
        <taxon>Euteleostomi</taxon>
        <taxon>Actinopterygii</taxon>
        <taxon>Neopterygii</taxon>
        <taxon>Teleostei</taxon>
        <taxon>Anguilliformes</taxon>
        <taxon>Anguillidae</taxon>
        <taxon>Anguilla</taxon>
    </lineage>
</organism>
<proteinExistence type="predicted"/>
<reference evidence="4" key="1">
    <citation type="submission" date="2021-01" db="EMBL/GenBank/DDBJ databases">
        <title>A chromosome-scale assembly of European eel, Anguilla anguilla.</title>
        <authorList>
            <person name="Henkel C."/>
            <person name="Jong-Raadsen S.A."/>
            <person name="Dufour S."/>
            <person name="Weltzien F.-A."/>
            <person name="Palstra A.P."/>
            <person name="Pelster B."/>
            <person name="Spaink H.P."/>
            <person name="Van Den Thillart G.E."/>
            <person name="Jansen H."/>
            <person name="Zahm M."/>
            <person name="Klopp C."/>
            <person name="Cedric C."/>
            <person name="Louis A."/>
            <person name="Berthelot C."/>
            <person name="Parey E."/>
            <person name="Roest Crollius H."/>
            <person name="Montfort J."/>
            <person name="Robinson-Rechavi M."/>
            <person name="Bucao C."/>
            <person name="Bouchez O."/>
            <person name="Gislard M."/>
            <person name="Lluch J."/>
            <person name="Milhes M."/>
            <person name="Lampietro C."/>
            <person name="Lopez Roques C."/>
            <person name="Donnadieu C."/>
            <person name="Braasch I."/>
            <person name="Desvignes T."/>
            <person name="Postlethwait J."/>
            <person name="Bobe J."/>
            <person name="Guiguen Y."/>
            <person name="Dirks R."/>
        </authorList>
    </citation>
    <scope>NUCLEOTIDE SEQUENCE</scope>
    <source>
        <strain evidence="4">Tag_6206</strain>
        <tissue evidence="4">Liver</tissue>
    </source>
</reference>
<name>A0A9D3RNQ8_ANGAN</name>
<dbReference type="EMBL" id="JAFIRN010000013">
    <property type="protein sequence ID" value="KAG5837419.1"/>
    <property type="molecule type" value="Genomic_DNA"/>
</dbReference>
<comment type="caution">
    <text evidence="4">The sequence shown here is derived from an EMBL/GenBank/DDBJ whole genome shotgun (WGS) entry which is preliminary data.</text>
</comment>
<evidence type="ECO:0000259" key="3">
    <source>
        <dbReference type="Pfam" id="PF24748"/>
    </source>
</evidence>
<evidence type="ECO:0000256" key="1">
    <source>
        <dbReference type="SAM" id="MobiDB-lite"/>
    </source>
</evidence>
<keyword evidence="5" id="KW-1185">Reference proteome</keyword>
<evidence type="ECO:0000313" key="4">
    <source>
        <dbReference type="EMBL" id="KAG5837419.1"/>
    </source>
</evidence>
<keyword evidence="2" id="KW-0732">Signal</keyword>
<protein>
    <recommendedName>
        <fullName evidence="3">Galaxin-like repeats domain-containing protein</fullName>
    </recommendedName>
</protein>
<dbReference type="PANTHER" id="PTHR34490:SF3">
    <property type="entry name" value="GALAXIN-LIKE ISOFORM X2"/>
    <property type="match status" value="1"/>
</dbReference>